<name>A0A2W4RU00_9GAMM</name>
<comment type="caution">
    <text evidence="2">The sequence shown here is derived from an EMBL/GenBank/DDBJ whole genome shotgun (WGS) entry which is preliminary data.</text>
</comment>
<feature type="transmembrane region" description="Helical" evidence="1">
    <location>
        <begin position="260"/>
        <end position="278"/>
    </location>
</feature>
<keyword evidence="1" id="KW-1133">Transmembrane helix</keyword>
<feature type="transmembrane region" description="Helical" evidence="1">
    <location>
        <begin position="139"/>
        <end position="161"/>
    </location>
</feature>
<reference evidence="2 3" key="1">
    <citation type="journal article" date="2018" name="Aquat. Microb. Ecol.">
        <title>Gammaproteobacterial methanotrophs dominate.</title>
        <authorList>
            <person name="Rissanen A.J."/>
            <person name="Saarenheimo J."/>
            <person name="Tiirola M."/>
            <person name="Peura S."/>
            <person name="Aalto S.L."/>
            <person name="Karvinen A."/>
            <person name="Nykanen H."/>
        </authorList>
    </citation>
    <scope>NUCLEOTIDE SEQUENCE [LARGE SCALE GENOMIC DNA]</scope>
    <source>
        <strain evidence="2">AMbin10</strain>
    </source>
</reference>
<feature type="transmembrane region" description="Helical" evidence="1">
    <location>
        <begin position="84"/>
        <end position="102"/>
    </location>
</feature>
<accession>A0A2W4RU00</accession>
<dbReference type="EMBL" id="QJPH01000038">
    <property type="protein sequence ID" value="PZN87465.1"/>
    <property type="molecule type" value="Genomic_DNA"/>
</dbReference>
<protein>
    <submittedName>
        <fullName evidence="2">Uncharacterized protein</fullName>
    </submittedName>
</protein>
<sequence length="359" mass="38941">MWDNRKIQDIRSSDITVEQATNPETEVKGIIAAGSMALSQERDTIKAAAQEADAMEQAYTLNSLKAKAIITQEQQQAISHARSLRNIALLLFLFSIGSAVFAKPTRMNVAQADWIPAEQPTALNQALWLSGLGGLLSSIPAWGGVFSQLLFPSLCIGYFIIRRQLPKYTGDWNKVAAGGVGFGLLVSVALLIPYALAEKPTTFAVSGFLFGLFIASAIEYASLPLTTRQFFLVAFIFSMARLAAYLSAESAGAELTVLEGIAAIFAVFWVIQVHASWVKSIRFDVLLVWFFVYSTVAFVLGNYFQAGFPQLLGSYLTTAISGGGLLAYYLSQGKTEKELLPGIQQDLTGKALLQSPQEA</sequence>
<keyword evidence="1" id="KW-0472">Membrane</keyword>
<evidence type="ECO:0000313" key="2">
    <source>
        <dbReference type="EMBL" id="PZN87465.1"/>
    </source>
</evidence>
<feature type="transmembrane region" description="Helical" evidence="1">
    <location>
        <begin position="230"/>
        <end position="248"/>
    </location>
</feature>
<dbReference type="AlphaFoldDB" id="A0A2W4RU00"/>
<proteinExistence type="predicted"/>
<keyword evidence="1" id="KW-0812">Transmembrane</keyword>
<evidence type="ECO:0000256" key="1">
    <source>
        <dbReference type="SAM" id="Phobius"/>
    </source>
</evidence>
<organism evidence="2 3">
    <name type="scientific">Candidatus Methylumidiphilus alinenensis</name>
    <dbReference type="NCBI Taxonomy" id="2202197"/>
    <lineage>
        <taxon>Bacteria</taxon>
        <taxon>Pseudomonadati</taxon>
        <taxon>Pseudomonadota</taxon>
        <taxon>Gammaproteobacteria</taxon>
        <taxon>Methylococcales</taxon>
        <taxon>Candidatus Methylumidiphilus</taxon>
    </lineage>
</organism>
<feature type="transmembrane region" description="Helical" evidence="1">
    <location>
        <begin position="203"/>
        <end position="223"/>
    </location>
</feature>
<evidence type="ECO:0000313" key="3">
    <source>
        <dbReference type="Proteomes" id="UP000249396"/>
    </source>
</evidence>
<feature type="transmembrane region" description="Helical" evidence="1">
    <location>
        <begin position="312"/>
        <end position="330"/>
    </location>
</feature>
<gene>
    <name evidence="2" type="ORF">DM484_00315</name>
</gene>
<feature type="transmembrane region" description="Helical" evidence="1">
    <location>
        <begin position="173"/>
        <end position="197"/>
    </location>
</feature>
<feature type="transmembrane region" description="Helical" evidence="1">
    <location>
        <begin position="285"/>
        <end position="306"/>
    </location>
</feature>
<dbReference type="Proteomes" id="UP000249396">
    <property type="component" value="Unassembled WGS sequence"/>
</dbReference>